<feature type="compositionally biased region" description="Basic and acidic residues" evidence="1">
    <location>
        <begin position="62"/>
        <end position="77"/>
    </location>
</feature>
<feature type="region of interest" description="Disordered" evidence="1">
    <location>
        <begin position="561"/>
        <end position="765"/>
    </location>
</feature>
<gene>
    <name evidence="3" type="ORF">BG015_009824</name>
</gene>
<dbReference type="OrthoDB" id="2432894at2759"/>
<feature type="compositionally biased region" description="Basic and acidic residues" evidence="1">
    <location>
        <begin position="375"/>
        <end position="387"/>
    </location>
</feature>
<comment type="caution">
    <text evidence="3">The sequence shown here is derived from an EMBL/GenBank/DDBJ whole genome shotgun (WGS) entry which is preliminary data.</text>
</comment>
<dbReference type="EMBL" id="JAAAUQ010000066">
    <property type="protein sequence ID" value="KAF9155448.1"/>
    <property type="molecule type" value="Genomic_DNA"/>
</dbReference>
<reference evidence="3" key="1">
    <citation type="journal article" date="2020" name="Fungal Divers.">
        <title>Resolving the Mortierellaceae phylogeny through synthesis of multi-gene phylogenetics and phylogenomics.</title>
        <authorList>
            <person name="Vandepol N."/>
            <person name="Liber J."/>
            <person name="Desiro A."/>
            <person name="Na H."/>
            <person name="Kennedy M."/>
            <person name="Barry K."/>
            <person name="Grigoriev I.V."/>
            <person name="Miller A.N."/>
            <person name="O'Donnell K."/>
            <person name="Stajich J.E."/>
            <person name="Bonito G."/>
        </authorList>
    </citation>
    <scope>NUCLEOTIDE SEQUENCE</scope>
    <source>
        <strain evidence="3">NRRL 6426</strain>
    </source>
</reference>
<feature type="compositionally biased region" description="Polar residues" evidence="1">
    <location>
        <begin position="956"/>
        <end position="968"/>
    </location>
</feature>
<accession>A0A9P5S7X9</accession>
<proteinExistence type="predicted"/>
<feature type="region of interest" description="Disordered" evidence="1">
    <location>
        <begin position="781"/>
        <end position="823"/>
    </location>
</feature>
<feature type="domain" description="Transcription activator GCR1-like" evidence="2">
    <location>
        <begin position="246"/>
        <end position="317"/>
    </location>
</feature>
<sequence>MSRKKIDMVVSQDYLQVVERRRDRNTPLGLWSLVEGQVLKTDGALVNRKTLEDQWRSGGQKGRKEDRRESREIHPLKETNLSALPPKPLHDKGKIPRSNRQPYDANGVDEDSFPPACEGNDHADAQDRIADSGDDKPEESLLSLLKRRRQLSQHSLISTTASGLPSNASVTAPSSTSTMIVASTSTTSTSISTTNPASEENVVHVSTKDSCPAYSFTLGRYKANEFIIHSLQHKNGPFTNKNRLLPESCRNVIDVLEVWRYGTKTFTAIQDLTEKFGRSWIAPKDRERYQFFTEVVQEFRRLVMDEGIDDDMAVKELMGRQDWWLVPLSKQQTDEAAELSSESEPVGTDSDSDLVFQPHYRRNSSQSHKKSQPLKRSETRKRSDSHQKSPAISTDMDMDISTAAGNHVIAAEHSTSSDTEPMDHEMFPASTTRPASRNSHRNPRPQYKDNVVEPWGDAVINPNFTFPIPDGIETVPELYKAWHEGWGDIPSLFQLTKENGPSWRSSKLPSSKKIYEWYHFHYKIIRAIDDLVVREWTAEDAILALEQIRGKRKLANLHKEIPCPGHMIPPIKDKGTPKAQIDNGSPAAADDINATSSSKVPPTVRPSDSSSTAGASTTNSSGTGSSEIATSDHTTTTATVTTVSSSSKTSTISQLKSTTDDSMTPTAANSTSTVRDKPTTSVKENSISSIVSSKFKMTGNGNNTSNTNGKTTSSAKPGITGNTTTGKRKSTTDSISTSSIKTKATTSAPTSAVNDTGDNLSTPIDDGVNATNARISRLMNESNSLPIAKDKTTGSPKLSSVDNTSVSRPKSTTSGNVTSNFENTAFTSSKPKALENTSAGSLQSTVDSVNALGTMDGITTSASTNAVNTTVVIRPTLAADSNNPLEIKLTTDRNSAPITNDRPSGTAASSATFSNTTVNPGSSFTYIHNSAKSIQRAMSYSQISSRSSKELPPKGLTQSDFASSNNSDAPVARSSFEKDVVPNDSAGSSVGRPNGMTASASNSSSIALNSTIDRPSSMSAVNVSSILADVTAGTVNRPNTASASSDVNSVPNGVNAGAVHSPYNVSVGILDRPRSGSGYTVAPHEYVPCPKEQVESLHRSRSGTEVTEILESGQVNSTHYTLPPQGATPPRAAVPLPPSLQVSKARYPSSAFSISRLVDERAAHHEREQWYDDDDDDDDDERLTRHRPVLQRPAPPPPPPQQRKHPLHHQPHHHQQQQPLQQSQQVEHYQQQLLQLQQQRQQHHPQRQHWDRSLDHTRAHSPSHRPSSLSSSSASSSHHYGHDWPAEHWSSSTNDEVIDLT</sequence>
<feature type="compositionally biased region" description="Polar residues" evidence="1">
    <location>
        <begin position="894"/>
        <end position="903"/>
    </location>
</feature>
<feature type="compositionally biased region" description="Basic residues" evidence="1">
    <location>
        <begin position="359"/>
        <end position="373"/>
    </location>
</feature>
<feature type="compositionally biased region" description="Low complexity" evidence="1">
    <location>
        <begin position="607"/>
        <end position="657"/>
    </location>
</feature>
<feature type="compositionally biased region" description="Acidic residues" evidence="1">
    <location>
        <begin position="1171"/>
        <end position="1181"/>
    </location>
</feature>
<protein>
    <recommendedName>
        <fullName evidence="2">Transcription activator GCR1-like domain-containing protein</fullName>
    </recommendedName>
</protein>
<dbReference type="Proteomes" id="UP000748756">
    <property type="component" value="Unassembled WGS sequence"/>
</dbReference>
<feature type="compositionally biased region" description="Basic and acidic residues" evidence="1">
    <location>
        <begin position="119"/>
        <end position="136"/>
    </location>
</feature>
<feature type="region of interest" description="Disordered" evidence="1">
    <location>
        <begin position="1166"/>
        <end position="1301"/>
    </location>
</feature>
<feature type="compositionally biased region" description="Low complexity" evidence="1">
    <location>
        <begin position="698"/>
        <end position="714"/>
    </location>
</feature>
<evidence type="ECO:0000256" key="1">
    <source>
        <dbReference type="SAM" id="MobiDB-lite"/>
    </source>
</evidence>
<feature type="region of interest" description="Disordered" evidence="1">
    <location>
        <begin position="50"/>
        <end position="136"/>
    </location>
</feature>
<dbReference type="Pfam" id="PF12550">
    <property type="entry name" value="GCR1_C"/>
    <property type="match status" value="2"/>
</dbReference>
<feature type="region of interest" description="Disordered" evidence="1">
    <location>
        <begin position="894"/>
        <end position="915"/>
    </location>
</feature>
<feature type="domain" description="Transcription activator GCR1-like" evidence="2">
    <location>
        <begin position="470"/>
        <end position="549"/>
    </location>
</feature>
<feature type="compositionally biased region" description="Basic residues" evidence="1">
    <location>
        <begin position="1202"/>
        <end position="1215"/>
    </location>
</feature>
<feature type="compositionally biased region" description="Low complexity" evidence="1">
    <location>
        <begin position="1216"/>
        <end position="1240"/>
    </location>
</feature>
<feature type="compositionally biased region" description="Low complexity" evidence="1">
    <location>
        <begin position="1264"/>
        <end position="1278"/>
    </location>
</feature>
<evidence type="ECO:0000313" key="4">
    <source>
        <dbReference type="Proteomes" id="UP000748756"/>
    </source>
</evidence>
<organism evidence="3 4">
    <name type="scientific">Linnemannia schmuckeri</name>
    <dbReference type="NCBI Taxonomy" id="64567"/>
    <lineage>
        <taxon>Eukaryota</taxon>
        <taxon>Fungi</taxon>
        <taxon>Fungi incertae sedis</taxon>
        <taxon>Mucoromycota</taxon>
        <taxon>Mortierellomycotina</taxon>
        <taxon>Mortierellomycetes</taxon>
        <taxon>Mortierellales</taxon>
        <taxon>Mortierellaceae</taxon>
        <taxon>Linnemannia</taxon>
    </lineage>
</organism>
<feature type="compositionally biased region" description="Low complexity" evidence="1">
    <location>
        <begin position="732"/>
        <end position="752"/>
    </location>
</feature>
<feature type="region of interest" description="Disordered" evidence="1">
    <location>
        <begin position="943"/>
        <end position="1004"/>
    </location>
</feature>
<feature type="region of interest" description="Disordered" evidence="1">
    <location>
        <begin position="1111"/>
        <end position="1137"/>
    </location>
</feature>
<feature type="compositionally biased region" description="Polar residues" evidence="1">
    <location>
        <begin position="793"/>
        <end position="823"/>
    </location>
</feature>
<feature type="compositionally biased region" description="Basic and acidic residues" evidence="1">
    <location>
        <begin position="1248"/>
        <end position="1258"/>
    </location>
</feature>
<evidence type="ECO:0000259" key="2">
    <source>
        <dbReference type="Pfam" id="PF12550"/>
    </source>
</evidence>
<name>A0A9P5S7X9_9FUNG</name>
<evidence type="ECO:0000313" key="3">
    <source>
        <dbReference type="EMBL" id="KAF9155448.1"/>
    </source>
</evidence>
<feature type="compositionally biased region" description="Polar residues" evidence="1">
    <location>
        <begin position="660"/>
        <end position="692"/>
    </location>
</feature>
<feature type="compositionally biased region" description="Polar residues" evidence="1">
    <location>
        <begin position="753"/>
        <end position="762"/>
    </location>
</feature>
<feature type="region of interest" description="Disordered" evidence="1">
    <location>
        <begin position="413"/>
        <end position="450"/>
    </location>
</feature>
<keyword evidence="4" id="KW-1185">Reference proteome</keyword>
<feature type="region of interest" description="Disordered" evidence="1">
    <location>
        <begin position="335"/>
        <end position="397"/>
    </location>
</feature>
<dbReference type="InterPro" id="IPR022210">
    <property type="entry name" value="TF_GCR1-like"/>
</dbReference>
<feature type="compositionally biased region" description="Low complexity" evidence="1">
    <location>
        <begin position="904"/>
        <end position="915"/>
    </location>
</feature>